<name>E8WXI6_GRATM</name>
<feature type="region of interest" description="Disordered" evidence="1">
    <location>
        <begin position="70"/>
        <end position="97"/>
    </location>
</feature>
<evidence type="ECO:0000256" key="1">
    <source>
        <dbReference type="SAM" id="MobiDB-lite"/>
    </source>
</evidence>
<dbReference type="KEGG" id="acm:AciX9_1549"/>
<gene>
    <name evidence="2" type="ordered locus">AciX9_1549</name>
</gene>
<reference evidence="3" key="1">
    <citation type="submission" date="2011-01" db="EMBL/GenBank/DDBJ databases">
        <title>Complete sequence of chromosome of Acidobacterium sp. MP5ACTX9.</title>
        <authorList>
            <consortium name="US DOE Joint Genome Institute"/>
            <person name="Lucas S."/>
            <person name="Copeland A."/>
            <person name="Lapidus A."/>
            <person name="Cheng J.-F."/>
            <person name="Goodwin L."/>
            <person name="Pitluck S."/>
            <person name="Teshima H."/>
            <person name="Detter J.C."/>
            <person name="Han C."/>
            <person name="Tapia R."/>
            <person name="Land M."/>
            <person name="Hauser L."/>
            <person name="Kyrpides N."/>
            <person name="Ivanova N."/>
            <person name="Ovchinnikova G."/>
            <person name="Pagani I."/>
            <person name="Rawat S.R."/>
            <person name="Mannisto M."/>
            <person name="Haggblom M.M."/>
            <person name="Woyke T."/>
        </authorList>
    </citation>
    <scope>NUCLEOTIDE SEQUENCE [LARGE SCALE GENOMIC DNA]</scope>
    <source>
        <strain evidence="3">MP5ACTX9</strain>
    </source>
</reference>
<evidence type="ECO:0000313" key="3">
    <source>
        <dbReference type="Proteomes" id="UP000000343"/>
    </source>
</evidence>
<evidence type="ECO:0000313" key="2">
    <source>
        <dbReference type="EMBL" id="ADW68602.1"/>
    </source>
</evidence>
<sequence>MSVGRDLRLLTMSLLCLVDTGCVFHHKTRIVLPAAPPTQVPLASAPEPAKPPVVAQVPLIPTPVTTVKLPEKKKPKKKKPVIPTAAPTQIASSGVPTPEARDVIGALTAGGDATPEKKLRAADMIGDLEKRLSGLAPTIQDKQKDAIARVRYFQHEARTALDSGDADGAVTLATKAKLLLDDLSK</sequence>
<feature type="compositionally biased region" description="Basic residues" evidence="1">
    <location>
        <begin position="71"/>
        <end position="80"/>
    </location>
</feature>
<dbReference type="PaxDb" id="1198114-AciX9_1549"/>
<proteinExistence type="predicted"/>
<protein>
    <submittedName>
        <fullName evidence="2">Uncharacterized protein</fullName>
    </submittedName>
</protein>
<dbReference type="eggNOG" id="ENOG50338HZ">
    <property type="taxonomic scope" value="Bacteria"/>
</dbReference>
<organism evidence="3">
    <name type="scientific">Granulicella tundricola (strain ATCC BAA-1859 / DSM 23138 / MP5ACTX9)</name>
    <dbReference type="NCBI Taxonomy" id="1198114"/>
    <lineage>
        <taxon>Bacteria</taxon>
        <taxon>Pseudomonadati</taxon>
        <taxon>Acidobacteriota</taxon>
        <taxon>Terriglobia</taxon>
        <taxon>Terriglobales</taxon>
        <taxon>Acidobacteriaceae</taxon>
        <taxon>Granulicella</taxon>
    </lineage>
</organism>
<keyword evidence="3" id="KW-1185">Reference proteome</keyword>
<dbReference type="HOGENOM" id="CLU_1459365_0_0_0"/>
<dbReference type="Proteomes" id="UP000000343">
    <property type="component" value="Chromosome"/>
</dbReference>
<dbReference type="STRING" id="1198114.AciX9_1549"/>
<accession>E8WXI6</accession>
<dbReference type="EMBL" id="CP002480">
    <property type="protein sequence ID" value="ADW68602.1"/>
    <property type="molecule type" value="Genomic_DNA"/>
</dbReference>
<dbReference type="AlphaFoldDB" id="E8WXI6"/>